<evidence type="ECO:0000313" key="9">
    <source>
        <dbReference type="EMBL" id="QVL30970.1"/>
    </source>
</evidence>
<dbReference type="GO" id="GO:0020037">
    <property type="term" value="F:heme binding"/>
    <property type="evidence" value="ECO:0007669"/>
    <property type="project" value="InterPro"/>
</dbReference>
<keyword evidence="5" id="KW-0560">Oxidoreductase</keyword>
<dbReference type="Pfam" id="PF03150">
    <property type="entry name" value="CCP_MauG"/>
    <property type="match status" value="1"/>
</dbReference>
<sequence length="492" mass="54070">MKSLPFKRLFATLGSLGLVVGLTVTLSQIRAAEENNYDYLLPDITKMKPLEDQIPVSFVSRSSNRAEWEKLPGYWNEVPGANGKKVVKIKLPLGINLLPPVPIENPITVAKWKLGKEVFFDKVISSDNSVSCSSCHEPSKGYSDMRKTSLGIAGNIGGMNAPTVFNSVYNRFMFWDGRMDTLEAQAHGPIGNPSEMFDGKGKALHEAVKRIRLKGDYSKRFEEVFGALPTVDSIAKAIATYERLVIIGNSLVDRAEVAMRARVEEEEGNKFEVNAKDYEKVLKEAVAKKDTNSLEAIGFDPAKDVAKIPQIAASINNGRVLFFNKARCNSCHVGENFTDYTFHNLGVGAKNGKLLEGQEGRINSQPTGHKDPSMMGAFKTPPLRGLTKSRPYLHDGSEATLEAVIDFYDRGGNVNEFLDSKMRDTQAEQAYLDAAKSGKPYTGPKPELITKSGLPIIPFKLNLTPQEKADLVLYLKALEGEALDPIVADPAK</sequence>
<protein>
    <submittedName>
        <fullName evidence="9">Cytochrome C peroxidase</fullName>
    </submittedName>
</protein>
<dbReference type="PANTHER" id="PTHR30600">
    <property type="entry name" value="CYTOCHROME C PEROXIDASE-RELATED"/>
    <property type="match status" value="1"/>
</dbReference>
<evidence type="ECO:0000259" key="8">
    <source>
        <dbReference type="PROSITE" id="PS51007"/>
    </source>
</evidence>
<dbReference type="GO" id="GO:0030313">
    <property type="term" value="C:cell envelope"/>
    <property type="evidence" value="ECO:0007669"/>
    <property type="project" value="UniProtKB-SubCell"/>
</dbReference>
<dbReference type="Gene3D" id="1.10.760.10">
    <property type="entry name" value="Cytochrome c-like domain"/>
    <property type="match status" value="2"/>
</dbReference>
<dbReference type="PROSITE" id="PS51007">
    <property type="entry name" value="CYTC"/>
    <property type="match status" value="1"/>
</dbReference>
<dbReference type="InterPro" id="IPR009056">
    <property type="entry name" value="Cyt_c-like_dom"/>
</dbReference>
<dbReference type="SUPFAM" id="SSF46626">
    <property type="entry name" value="Cytochrome c"/>
    <property type="match status" value="2"/>
</dbReference>
<dbReference type="AlphaFoldDB" id="A0A8E6EU57"/>
<proteinExistence type="predicted"/>
<dbReference type="InterPro" id="IPR036909">
    <property type="entry name" value="Cyt_c-like_dom_sf"/>
</dbReference>
<evidence type="ECO:0000256" key="4">
    <source>
        <dbReference type="ARBA" id="ARBA00022729"/>
    </source>
</evidence>
<evidence type="ECO:0000256" key="3">
    <source>
        <dbReference type="ARBA" id="ARBA00022723"/>
    </source>
</evidence>
<dbReference type="KEGG" id="tsph:KIH39_19245"/>
<dbReference type="PANTHER" id="PTHR30600:SF10">
    <property type="entry name" value="BLL6722 PROTEIN"/>
    <property type="match status" value="1"/>
</dbReference>
<dbReference type="Proteomes" id="UP000676194">
    <property type="component" value="Chromosome"/>
</dbReference>
<dbReference type="RefSeq" id="WP_213494852.1">
    <property type="nucleotide sequence ID" value="NZ_CP074694.1"/>
</dbReference>
<evidence type="ECO:0000313" key="10">
    <source>
        <dbReference type="Proteomes" id="UP000676194"/>
    </source>
</evidence>
<dbReference type="GO" id="GO:0046872">
    <property type="term" value="F:metal ion binding"/>
    <property type="evidence" value="ECO:0007669"/>
    <property type="project" value="UniProtKB-KW"/>
</dbReference>
<evidence type="ECO:0000256" key="1">
    <source>
        <dbReference type="ARBA" id="ARBA00004196"/>
    </source>
</evidence>
<keyword evidence="4" id="KW-0732">Signal</keyword>
<keyword evidence="3 7" id="KW-0479">Metal-binding</keyword>
<comment type="subcellular location">
    <subcellularLocation>
        <location evidence="1">Cell envelope</location>
    </subcellularLocation>
</comment>
<dbReference type="InterPro" id="IPR051395">
    <property type="entry name" value="Cytochrome_c_Peroxidase/MauG"/>
</dbReference>
<reference evidence="9" key="1">
    <citation type="submission" date="2021-05" db="EMBL/GenBank/DDBJ databases">
        <title>Complete genome sequence of the cellulolytic planctomycete Telmatocola sphagniphila SP2T and characterization of the first cellulase from planctomycetes.</title>
        <authorList>
            <person name="Rakitin A.L."/>
            <person name="Beletsky A.V."/>
            <person name="Naumoff D.G."/>
            <person name="Kulichevskaya I.S."/>
            <person name="Mardanov A.V."/>
            <person name="Ravin N.V."/>
            <person name="Dedysh S.N."/>
        </authorList>
    </citation>
    <scope>NUCLEOTIDE SEQUENCE</scope>
    <source>
        <strain evidence="9">SP2T</strain>
    </source>
</reference>
<accession>A0A8E6EU57</accession>
<keyword evidence="2 7" id="KW-0349">Heme</keyword>
<keyword evidence="9" id="KW-0575">Peroxidase</keyword>
<gene>
    <name evidence="9" type="ORF">KIH39_19245</name>
</gene>
<keyword evidence="6 7" id="KW-0408">Iron</keyword>
<dbReference type="InterPro" id="IPR004852">
    <property type="entry name" value="Di-haem_cyt_c_peroxidsae"/>
</dbReference>
<organism evidence="9 10">
    <name type="scientific">Telmatocola sphagniphila</name>
    <dbReference type="NCBI Taxonomy" id="1123043"/>
    <lineage>
        <taxon>Bacteria</taxon>
        <taxon>Pseudomonadati</taxon>
        <taxon>Planctomycetota</taxon>
        <taxon>Planctomycetia</taxon>
        <taxon>Gemmatales</taxon>
        <taxon>Gemmataceae</taxon>
    </lineage>
</organism>
<feature type="domain" description="Cytochrome c" evidence="8">
    <location>
        <begin position="313"/>
        <end position="479"/>
    </location>
</feature>
<evidence type="ECO:0000256" key="2">
    <source>
        <dbReference type="ARBA" id="ARBA00022617"/>
    </source>
</evidence>
<keyword evidence="10" id="KW-1185">Reference proteome</keyword>
<name>A0A8E6EU57_9BACT</name>
<evidence type="ECO:0000256" key="7">
    <source>
        <dbReference type="PROSITE-ProRule" id="PRU00433"/>
    </source>
</evidence>
<dbReference type="GO" id="GO:0009055">
    <property type="term" value="F:electron transfer activity"/>
    <property type="evidence" value="ECO:0007669"/>
    <property type="project" value="InterPro"/>
</dbReference>
<evidence type="ECO:0000256" key="5">
    <source>
        <dbReference type="ARBA" id="ARBA00023002"/>
    </source>
</evidence>
<dbReference type="GO" id="GO:0004130">
    <property type="term" value="F:cytochrome-c peroxidase activity"/>
    <property type="evidence" value="ECO:0007669"/>
    <property type="project" value="TreeGrafter"/>
</dbReference>
<dbReference type="EMBL" id="CP074694">
    <property type="protein sequence ID" value="QVL30970.1"/>
    <property type="molecule type" value="Genomic_DNA"/>
</dbReference>
<evidence type="ECO:0000256" key="6">
    <source>
        <dbReference type="ARBA" id="ARBA00023004"/>
    </source>
</evidence>